<protein>
    <submittedName>
        <fullName evidence="2">Sulfotransferase family protein</fullName>
        <ecNumber evidence="2">2.8.2.-</ecNumber>
    </submittedName>
</protein>
<name>A0ABW4JEF1_9BACL</name>
<gene>
    <name evidence="2" type="ORF">ACFSB2_08675</name>
</gene>
<dbReference type="Pfam" id="PF13469">
    <property type="entry name" value="Sulfotransfer_3"/>
    <property type="match status" value="1"/>
</dbReference>
<dbReference type="EMBL" id="JBHUCX010000021">
    <property type="protein sequence ID" value="MFD1674771.1"/>
    <property type="molecule type" value="Genomic_DNA"/>
</dbReference>
<dbReference type="PANTHER" id="PTHR10605:SF56">
    <property type="entry name" value="BIFUNCTIONAL HEPARAN SULFATE N-DEACETYLASE_N-SULFOTRANSFERASE"/>
    <property type="match status" value="1"/>
</dbReference>
<proteinExistence type="predicted"/>
<dbReference type="PANTHER" id="PTHR10605">
    <property type="entry name" value="HEPARAN SULFATE SULFOTRANSFERASE"/>
    <property type="match status" value="1"/>
</dbReference>
<dbReference type="GO" id="GO:0016740">
    <property type="term" value="F:transferase activity"/>
    <property type="evidence" value="ECO:0007669"/>
    <property type="project" value="UniProtKB-KW"/>
</dbReference>
<organism evidence="2 3">
    <name type="scientific">Alicyclobacillus fodiniaquatilis</name>
    <dbReference type="NCBI Taxonomy" id="1661150"/>
    <lineage>
        <taxon>Bacteria</taxon>
        <taxon>Bacillati</taxon>
        <taxon>Bacillota</taxon>
        <taxon>Bacilli</taxon>
        <taxon>Bacillales</taxon>
        <taxon>Alicyclobacillaceae</taxon>
        <taxon>Alicyclobacillus</taxon>
    </lineage>
</organism>
<dbReference type="Gene3D" id="3.40.50.300">
    <property type="entry name" value="P-loop containing nucleotide triphosphate hydrolases"/>
    <property type="match status" value="1"/>
</dbReference>
<evidence type="ECO:0000313" key="3">
    <source>
        <dbReference type="Proteomes" id="UP001597079"/>
    </source>
</evidence>
<comment type="caution">
    <text evidence="2">The sequence shown here is derived from an EMBL/GenBank/DDBJ whole genome shotgun (WGS) entry which is preliminary data.</text>
</comment>
<keyword evidence="1 2" id="KW-0808">Transferase</keyword>
<dbReference type="EC" id="2.8.2.-" evidence="2"/>
<dbReference type="RefSeq" id="WP_377942643.1">
    <property type="nucleotide sequence ID" value="NZ_JBHUCX010000021.1"/>
</dbReference>
<evidence type="ECO:0000256" key="1">
    <source>
        <dbReference type="ARBA" id="ARBA00022679"/>
    </source>
</evidence>
<evidence type="ECO:0000313" key="2">
    <source>
        <dbReference type="EMBL" id="MFD1674771.1"/>
    </source>
</evidence>
<dbReference type="SUPFAM" id="SSF52540">
    <property type="entry name" value="P-loop containing nucleoside triphosphate hydrolases"/>
    <property type="match status" value="1"/>
</dbReference>
<dbReference type="Proteomes" id="UP001597079">
    <property type="component" value="Unassembled WGS sequence"/>
</dbReference>
<dbReference type="InterPro" id="IPR027417">
    <property type="entry name" value="P-loop_NTPase"/>
</dbReference>
<keyword evidence="3" id="KW-1185">Reference proteome</keyword>
<accession>A0ABW4JEF1</accession>
<dbReference type="InterPro" id="IPR037359">
    <property type="entry name" value="NST/OST"/>
</dbReference>
<reference evidence="3" key="1">
    <citation type="journal article" date="2019" name="Int. J. Syst. Evol. Microbiol.">
        <title>The Global Catalogue of Microorganisms (GCM) 10K type strain sequencing project: providing services to taxonomists for standard genome sequencing and annotation.</title>
        <authorList>
            <consortium name="The Broad Institute Genomics Platform"/>
            <consortium name="The Broad Institute Genome Sequencing Center for Infectious Disease"/>
            <person name="Wu L."/>
            <person name="Ma J."/>
        </authorList>
    </citation>
    <scope>NUCLEOTIDE SEQUENCE [LARGE SCALE GENOMIC DNA]</scope>
    <source>
        <strain evidence="3">CGMCC 1.12286</strain>
    </source>
</reference>
<sequence>MCVLLPNFLIVGAAKSGTSSLDRYLGQHPDVYIPPKKEAHLFSIPDFPAKFEGPGDEGMNMYTIRDRMAYQQLFDDVRNESAVGESSVFYLYYPGTAERIHGEIPGTKIIILLRNPVDRAFSAYMHLIRDARETLSFEESLALEEKRKAMHYEPMWLYRELGLYSQQVKRFLEIFGPKQVKILLFEEFVRNPEAVVRGVLQFLNVDPDVPVDTSLRINESGLPKSKWLYDFISKPNGLKEMIKPLFPDPVRERLGLRAKSMALEKVSMLPETRAELKEYFSQDILQLESLINQDLSIWTKKPVRVH</sequence>